<organism evidence="1 2">
    <name type="scientific">Mycobacterium phage Imvubu</name>
    <dbReference type="NCBI Taxonomy" id="2686233"/>
    <lineage>
        <taxon>Viruses</taxon>
        <taxon>Duplodnaviria</taxon>
        <taxon>Heunggongvirae</taxon>
        <taxon>Uroviricota</taxon>
        <taxon>Caudoviricetes</taxon>
        <taxon>Bclasvirinae</taxon>
        <taxon>Imvubuvirus</taxon>
        <taxon>Imvubuvirus imvubu</taxon>
    </lineage>
</organism>
<name>A0A6B9L7Q4_9CAUD</name>
<dbReference type="KEGG" id="vg:60321461"/>
<dbReference type="RefSeq" id="YP_009950052.1">
    <property type="nucleotide sequence ID" value="NC_051586.1"/>
</dbReference>
<dbReference type="GeneID" id="60321461"/>
<evidence type="ECO:0000313" key="1">
    <source>
        <dbReference type="EMBL" id="QHB37842.1"/>
    </source>
</evidence>
<dbReference type="Proteomes" id="UP000464404">
    <property type="component" value="Segment"/>
</dbReference>
<evidence type="ECO:0000313" key="2">
    <source>
        <dbReference type="Proteomes" id="UP000464404"/>
    </source>
</evidence>
<accession>A0A6B9L7Q4</accession>
<protein>
    <submittedName>
        <fullName evidence="1">Uncharacterized protein</fullName>
    </submittedName>
</protein>
<gene>
    <name evidence="1" type="primary">102</name>
    <name evidence="1" type="ORF">PBI_IMVUBU_102</name>
</gene>
<keyword evidence="2" id="KW-1185">Reference proteome</keyword>
<reference evidence="1 2" key="1">
    <citation type="submission" date="2019-12" db="EMBL/GenBank/DDBJ databases">
        <authorList>
            <person name="Garlena R.A."/>
            <person name="Russell D.A."/>
            <person name="Pope W.H."/>
            <person name="Jacobs-Sera D."/>
            <person name="Hatfull G.F."/>
        </authorList>
    </citation>
    <scope>NUCLEOTIDE SEQUENCE [LARGE SCALE GENOMIC DNA]</scope>
</reference>
<dbReference type="EMBL" id="MN813693">
    <property type="protein sequence ID" value="QHB37842.1"/>
    <property type="molecule type" value="Genomic_DNA"/>
</dbReference>
<sequence length="240" mass="26204">MATKTTFIATAPDGTQIKRGTARVYTHAVLCLHGDTRETATWGQLSFNGREDLAVKESKRWRVGVPYCDGKTFFEIIVVPVVSEAELRAAVAEAEMTEQADVDAAEAILAEGTPTADGGLVLEAPAKAEPVTTFYVTRDTDNSRASDEDRAMAHVSIHQGTDLAAAQTALKMYVRDEADYLTRGRSVTNEGDLWAFKRATALMDVAAEVRELDPRKNPGPHKVVSRYVCGLRFSIIAQTR</sequence>
<proteinExistence type="predicted"/>